<feature type="region of interest" description="Disordered" evidence="1">
    <location>
        <begin position="16"/>
        <end position="35"/>
    </location>
</feature>
<feature type="non-terminal residue" evidence="2">
    <location>
        <position position="1"/>
    </location>
</feature>
<feature type="compositionally biased region" description="Acidic residues" evidence="1">
    <location>
        <begin position="16"/>
        <end position="28"/>
    </location>
</feature>
<proteinExistence type="predicted"/>
<protein>
    <submittedName>
        <fullName evidence="2">Uncharacterized protein</fullName>
    </submittedName>
</protein>
<sequence length="35" mass="4074">NSDQLRRIAAAMDSAMEENDAYWEDSEEDMQHADE</sequence>
<gene>
    <name evidence="2" type="ORF">TrRE_jg1364</name>
</gene>
<dbReference type="AlphaFoldDB" id="A0A9W6ZZ15"/>
<dbReference type="EMBL" id="BRXZ01000955">
    <property type="protein sequence ID" value="GMH58420.1"/>
    <property type="molecule type" value="Genomic_DNA"/>
</dbReference>
<accession>A0A9W6ZZ15</accession>
<evidence type="ECO:0000313" key="2">
    <source>
        <dbReference type="EMBL" id="GMH58420.1"/>
    </source>
</evidence>
<dbReference type="Proteomes" id="UP001165082">
    <property type="component" value="Unassembled WGS sequence"/>
</dbReference>
<comment type="caution">
    <text evidence="2">The sequence shown here is derived from an EMBL/GenBank/DDBJ whole genome shotgun (WGS) entry which is preliminary data.</text>
</comment>
<evidence type="ECO:0000256" key="1">
    <source>
        <dbReference type="SAM" id="MobiDB-lite"/>
    </source>
</evidence>
<reference evidence="2" key="1">
    <citation type="submission" date="2022-07" db="EMBL/GenBank/DDBJ databases">
        <title>Genome analysis of Parmales, a sister group of diatoms, reveals the evolutionary specialization of diatoms from phago-mixotrophs to photoautotrophs.</title>
        <authorList>
            <person name="Ban H."/>
            <person name="Sato S."/>
            <person name="Yoshikawa S."/>
            <person name="Kazumasa Y."/>
            <person name="Nakamura Y."/>
            <person name="Ichinomiya M."/>
            <person name="Saitoh K."/>
            <person name="Sato N."/>
            <person name="Blanc-Mathieu R."/>
            <person name="Endo H."/>
            <person name="Kuwata A."/>
            <person name="Ogata H."/>
        </authorList>
    </citation>
    <scope>NUCLEOTIDE SEQUENCE</scope>
</reference>
<organism evidence="2 3">
    <name type="scientific">Triparma retinervis</name>
    <dbReference type="NCBI Taxonomy" id="2557542"/>
    <lineage>
        <taxon>Eukaryota</taxon>
        <taxon>Sar</taxon>
        <taxon>Stramenopiles</taxon>
        <taxon>Ochrophyta</taxon>
        <taxon>Bolidophyceae</taxon>
        <taxon>Parmales</taxon>
        <taxon>Triparmaceae</taxon>
        <taxon>Triparma</taxon>
    </lineage>
</organism>
<name>A0A9W6ZZ15_9STRA</name>
<evidence type="ECO:0000313" key="3">
    <source>
        <dbReference type="Proteomes" id="UP001165082"/>
    </source>
</evidence>
<keyword evidence="3" id="KW-1185">Reference proteome</keyword>